<feature type="region of interest" description="Disordered" evidence="2">
    <location>
        <begin position="338"/>
        <end position="364"/>
    </location>
</feature>
<evidence type="ECO:0000256" key="2">
    <source>
        <dbReference type="SAM" id="MobiDB-lite"/>
    </source>
</evidence>
<dbReference type="PANTHER" id="PTHR10972">
    <property type="entry name" value="OXYSTEROL-BINDING PROTEIN-RELATED"/>
    <property type="match status" value="1"/>
</dbReference>
<dbReference type="GO" id="GO:0005829">
    <property type="term" value="C:cytosol"/>
    <property type="evidence" value="ECO:0007669"/>
    <property type="project" value="TreeGrafter"/>
</dbReference>
<dbReference type="Gene3D" id="2.40.160.120">
    <property type="match status" value="1"/>
</dbReference>
<dbReference type="InterPro" id="IPR000648">
    <property type="entry name" value="Oxysterol-bd"/>
</dbReference>
<evidence type="ECO:0000313" key="4">
    <source>
        <dbReference type="Proteomes" id="UP000007797"/>
    </source>
</evidence>
<dbReference type="EMBL" id="GL883020">
    <property type="protein sequence ID" value="EGG18114.1"/>
    <property type="molecule type" value="Genomic_DNA"/>
</dbReference>
<feature type="compositionally biased region" description="Basic and acidic residues" evidence="2">
    <location>
        <begin position="338"/>
        <end position="362"/>
    </location>
</feature>
<dbReference type="Pfam" id="PF01237">
    <property type="entry name" value="Oxysterol_BP"/>
    <property type="match status" value="1"/>
</dbReference>
<sequence length="405" mass="46099">MFSGALNYIKNLGGSTPQEGDNSLKVEESGDNKQTNPEDNEQRKGLLKQLSSYMGKDITSLISLPVWVFEPMSFLQVMSEPLQYNHLLKKAAEADSPYHALAYLAAFNCGLYSTAVRTKKPFNPILGETFEVVKDGMKFIAEQVSHHPPIGVSETIADEYTLQLETLLKSKFYGNSSEVEIDGINHFIINKNGHHITWGHLVTCCQNIIIGGIWLDHYGDLIIENHTTGDKCVLKFAKSGWLGAGRYVVTGELLDSEDEVRYRLEGKWNESLKMYEVLSNGQNAPNATILWEASKEVINHPFNLPKWVVENVTGLTPEYEKILPSTDSRLRTDRRALEAGDLDTASKQKHALEEKQREDKRNRVASGQEWETKYFKKVDDAKFNYRWQFNGKYWEEREERVKAAN</sequence>
<dbReference type="RefSeq" id="XP_004366155.1">
    <property type="nucleotide sequence ID" value="XM_004366098.1"/>
</dbReference>
<dbReference type="KEGG" id="dfa:DFA_06781"/>
<dbReference type="InterPro" id="IPR037239">
    <property type="entry name" value="OSBP_sf"/>
</dbReference>
<feature type="compositionally biased region" description="Basic and acidic residues" evidence="2">
    <location>
        <begin position="22"/>
        <end position="31"/>
    </location>
</feature>
<protein>
    <submittedName>
        <fullName evidence="3">Oxysterol binding family protein</fullName>
    </submittedName>
</protein>
<dbReference type="STRING" id="1054147.F4Q294"/>
<name>F4Q294_CACFS</name>
<organism evidence="3 4">
    <name type="scientific">Cavenderia fasciculata</name>
    <name type="common">Slime mold</name>
    <name type="synonym">Dictyostelium fasciculatum</name>
    <dbReference type="NCBI Taxonomy" id="261658"/>
    <lineage>
        <taxon>Eukaryota</taxon>
        <taxon>Amoebozoa</taxon>
        <taxon>Evosea</taxon>
        <taxon>Eumycetozoa</taxon>
        <taxon>Dictyostelia</taxon>
        <taxon>Acytosteliales</taxon>
        <taxon>Cavenderiaceae</taxon>
        <taxon>Cavenderia</taxon>
    </lineage>
</organism>
<dbReference type="AlphaFoldDB" id="F4Q294"/>
<dbReference type="GO" id="GO:0032934">
    <property type="term" value="F:sterol binding"/>
    <property type="evidence" value="ECO:0007669"/>
    <property type="project" value="TreeGrafter"/>
</dbReference>
<dbReference type="GO" id="GO:0016020">
    <property type="term" value="C:membrane"/>
    <property type="evidence" value="ECO:0007669"/>
    <property type="project" value="TreeGrafter"/>
</dbReference>
<feature type="region of interest" description="Disordered" evidence="2">
    <location>
        <begin position="13"/>
        <end position="43"/>
    </location>
</feature>
<dbReference type="SUPFAM" id="SSF144000">
    <property type="entry name" value="Oxysterol-binding protein-like"/>
    <property type="match status" value="1"/>
</dbReference>
<reference evidence="4" key="1">
    <citation type="journal article" date="2011" name="Genome Res.">
        <title>Phylogeny-wide analysis of social amoeba genomes highlights ancient origins for complex intercellular communication.</title>
        <authorList>
            <person name="Heidel A.J."/>
            <person name="Lawal H.M."/>
            <person name="Felder M."/>
            <person name="Schilde C."/>
            <person name="Helps N.R."/>
            <person name="Tunggal B."/>
            <person name="Rivero F."/>
            <person name="John U."/>
            <person name="Schleicher M."/>
            <person name="Eichinger L."/>
            <person name="Platzer M."/>
            <person name="Noegel A.A."/>
            <person name="Schaap P."/>
            <person name="Gloeckner G."/>
        </authorList>
    </citation>
    <scope>NUCLEOTIDE SEQUENCE [LARGE SCALE GENOMIC DNA]</scope>
    <source>
        <strain evidence="4">SH3</strain>
    </source>
</reference>
<gene>
    <name evidence="3" type="primary">osbH</name>
    <name evidence="3" type="ORF">DFA_06781</name>
</gene>
<dbReference type="GeneID" id="14870098"/>
<accession>F4Q294</accession>
<dbReference type="OMA" id="MSEPLQY"/>
<dbReference type="PANTHER" id="PTHR10972:SF136">
    <property type="entry name" value="OXYSTEROL-BINDING PROTEIN 8"/>
    <property type="match status" value="1"/>
</dbReference>
<comment type="similarity">
    <text evidence="1">Belongs to the OSBP family.</text>
</comment>
<evidence type="ECO:0000256" key="1">
    <source>
        <dbReference type="ARBA" id="ARBA00008842"/>
    </source>
</evidence>
<keyword evidence="4" id="KW-1185">Reference proteome</keyword>
<dbReference type="OrthoDB" id="1854502at2759"/>
<proteinExistence type="inferred from homology"/>
<evidence type="ECO:0000313" key="3">
    <source>
        <dbReference type="EMBL" id="EGG18114.1"/>
    </source>
</evidence>
<dbReference type="GO" id="GO:0120009">
    <property type="term" value="P:intermembrane lipid transfer"/>
    <property type="evidence" value="ECO:0007669"/>
    <property type="project" value="UniProtKB-ARBA"/>
</dbReference>
<dbReference type="FunFam" id="2.40.160.120:FF:000001">
    <property type="entry name" value="Oxysterol-binding protein"/>
    <property type="match status" value="1"/>
</dbReference>
<dbReference type="Proteomes" id="UP000007797">
    <property type="component" value="Unassembled WGS sequence"/>
</dbReference>
<dbReference type="Gene3D" id="3.30.70.3490">
    <property type="match status" value="1"/>
</dbReference>